<evidence type="ECO:0000313" key="2">
    <source>
        <dbReference type="Proteomes" id="UP000006875"/>
    </source>
</evidence>
<proteinExistence type="predicted"/>
<dbReference type="InterPro" id="IPR014347">
    <property type="entry name" value="Tautomerase/MIF_sf"/>
</dbReference>
<dbReference type="SUPFAM" id="SSF55331">
    <property type="entry name" value="Tautomerase/MIF"/>
    <property type="match status" value="1"/>
</dbReference>
<dbReference type="EMBL" id="CP002282">
    <property type="protein sequence ID" value="ADO83855.1"/>
    <property type="molecule type" value="Genomic_DNA"/>
</dbReference>
<dbReference type="KEGG" id="ipo:Ilyop_2088"/>
<dbReference type="AlphaFoldDB" id="E3HBU3"/>
<dbReference type="HOGENOM" id="CLU_2259958_0_0_0"/>
<dbReference type="InterPro" id="IPR015017">
    <property type="entry name" value="DUF1904"/>
</dbReference>
<accession>E3HBU3</accession>
<sequence length="103" mass="11834">MPKILCQNIKEETISEVSKDLTLELADILGIPKERISFIVPSCEEFIIKEGEKSKAPHYIKITWRERPEDLMQAVAKSIKAHFSKAGVDNSPIYFENIFKKIK</sequence>
<reference evidence="1 2" key="1">
    <citation type="journal article" date="2010" name="Stand. Genomic Sci.">
        <title>Complete genome sequence of Ilyobacter polytropus type strain (CuHbu1).</title>
        <authorList>
            <person name="Sikorski J."/>
            <person name="Chertkov O."/>
            <person name="Lapidus A."/>
            <person name="Nolan M."/>
            <person name="Lucas S."/>
            <person name="Del Rio T.G."/>
            <person name="Tice H."/>
            <person name="Cheng J.F."/>
            <person name="Tapia R."/>
            <person name="Han C."/>
            <person name="Goodwin L."/>
            <person name="Pitluck S."/>
            <person name="Liolios K."/>
            <person name="Ivanova N."/>
            <person name="Mavromatis K."/>
            <person name="Mikhailova N."/>
            <person name="Pati A."/>
            <person name="Chen A."/>
            <person name="Palaniappan K."/>
            <person name="Land M."/>
            <person name="Hauser L."/>
            <person name="Chang Y.J."/>
            <person name="Jeffries C.D."/>
            <person name="Brambilla E."/>
            <person name="Yasawong M."/>
            <person name="Rohde M."/>
            <person name="Pukall R."/>
            <person name="Spring S."/>
            <person name="Goker M."/>
            <person name="Woyke T."/>
            <person name="Bristow J."/>
            <person name="Eisen J.A."/>
            <person name="Markowitz V."/>
            <person name="Hugenholtz P."/>
            <person name="Kyrpides N.C."/>
            <person name="Klenk H.P."/>
        </authorList>
    </citation>
    <scope>NUCLEOTIDE SEQUENCE [LARGE SCALE GENOMIC DNA]</scope>
    <source>
        <strain evidence="2">ATCC 51220 / DSM 2926 / LMG 16218 / CuHBu1</strain>
        <plasmid evidence="2">pILYOP01</plasmid>
    </source>
</reference>
<gene>
    <name evidence="1" type="ordered locus">Ilyop_2088</name>
</gene>
<dbReference type="Proteomes" id="UP000006875">
    <property type="component" value="Plasmid pILYOP01"/>
</dbReference>
<organism evidence="1 2">
    <name type="scientific">Ilyobacter polytropus (strain ATCC 51220 / DSM 2926 / LMG 16218 / CuHBu1)</name>
    <dbReference type="NCBI Taxonomy" id="572544"/>
    <lineage>
        <taxon>Bacteria</taxon>
        <taxon>Fusobacteriati</taxon>
        <taxon>Fusobacteriota</taxon>
        <taxon>Fusobacteriia</taxon>
        <taxon>Fusobacteriales</taxon>
        <taxon>Fusobacteriaceae</taxon>
        <taxon>Ilyobacter</taxon>
    </lineage>
</organism>
<dbReference type="OrthoDB" id="5587545at2"/>
<keyword evidence="2" id="KW-1185">Reference proteome</keyword>
<protein>
    <submittedName>
        <fullName evidence="1">Uncharacterized protein</fullName>
    </submittedName>
</protein>
<evidence type="ECO:0000313" key="1">
    <source>
        <dbReference type="EMBL" id="ADO83855.1"/>
    </source>
</evidence>
<dbReference type="Gene3D" id="3.30.429.10">
    <property type="entry name" value="Macrophage Migration Inhibitory Factor"/>
    <property type="match status" value="1"/>
</dbReference>
<keyword evidence="1" id="KW-0614">Plasmid</keyword>
<geneLocation type="plasmid" evidence="1 2">
    <name>pILYOP01</name>
</geneLocation>
<dbReference type="RefSeq" id="WP_013388517.1">
    <property type="nucleotide sequence ID" value="NC_014633.1"/>
</dbReference>
<name>E3HBU3_ILYPC</name>
<dbReference type="Pfam" id="PF08921">
    <property type="entry name" value="DUF1904"/>
    <property type="match status" value="1"/>
</dbReference>